<evidence type="ECO:0000256" key="1">
    <source>
        <dbReference type="ARBA" id="ARBA00004651"/>
    </source>
</evidence>
<evidence type="ECO:0000313" key="11">
    <source>
        <dbReference type="Proteomes" id="UP000269265"/>
    </source>
</evidence>
<feature type="transmembrane region" description="Helical" evidence="8">
    <location>
        <begin position="332"/>
        <end position="351"/>
    </location>
</feature>
<proteinExistence type="inferred from homology"/>
<feature type="transmembrane region" description="Helical" evidence="8">
    <location>
        <begin position="208"/>
        <end position="227"/>
    </location>
</feature>
<keyword evidence="6 8" id="KW-0472">Membrane</keyword>
<dbReference type="PANTHER" id="PTHR42703">
    <property type="entry name" value="NADH DEHYDROGENASE"/>
    <property type="match status" value="1"/>
</dbReference>
<dbReference type="InterPro" id="IPR001750">
    <property type="entry name" value="ND/Mrp_TM"/>
</dbReference>
<comment type="caution">
    <text evidence="10">The sequence shown here is derived from an EMBL/GenBank/DDBJ whole genome shotgun (WGS) entry which is preliminary data.</text>
</comment>
<feature type="transmembrane region" description="Helical" evidence="8">
    <location>
        <begin position="85"/>
        <end position="105"/>
    </location>
</feature>
<dbReference type="NCBIfam" id="NF009309">
    <property type="entry name" value="PRK12666.1"/>
    <property type="match status" value="1"/>
</dbReference>
<evidence type="ECO:0000256" key="2">
    <source>
        <dbReference type="ARBA" id="ARBA00005346"/>
    </source>
</evidence>
<keyword evidence="11" id="KW-1185">Reference proteome</keyword>
<keyword evidence="4 7" id="KW-0812">Transmembrane</keyword>
<evidence type="ECO:0000256" key="8">
    <source>
        <dbReference type="SAM" id="Phobius"/>
    </source>
</evidence>
<sequence>MPHLLLAPILLPLLTACLLLLLGDRRYRRKAGLGVLATVANLAVAWLLLRWVRQGDQPSAYGVYLPSNWEVPFGIVLVLDRLSALMLLVTAVVALAAMLFSIARWHKAGAHFHVLVQIQIMGINGAFLTGDLFNLFVFFEVMLAASYGLLLHGSGPSRVKSGLHYLAINLAASSLFLVGAALIYGVTGTLNMADLAAKIPQVYASDRPLLHAGCAILAVAFLTKAAMWPLNFWLVPAYSGAGAPSAAMFALLTKVGIYVLLRLSTLLFSPAAGVSAGFGNSWLLWGGIGTLVFGALGMMASQKPTRLIGFAVIVSSGTLMAMIGLARPEVTAGALYYLPASTFAVACFFLLGELMDRSRNPEPEAQRAPEDEEDHLPFALADQELLDEDTNLDEDEEALIGRPIPAATAMLGLGFITCTLLVAGLPPLSGFIGKFAMLSALLGDGGRAVPWPNWVLMGVVIASGLLALVALSRVGIRFFWTPVERAAPVVRAVEALPIVILITICLAFTVRAEALMNYARATVASLYKPAAYISAVLSARPLPTPTNADRLRQNAPRVTP</sequence>
<dbReference type="EMBL" id="RSED01000003">
    <property type="protein sequence ID" value="RRS05661.1"/>
    <property type="molecule type" value="Genomic_DNA"/>
</dbReference>
<evidence type="ECO:0000256" key="5">
    <source>
        <dbReference type="ARBA" id="ARBA00022989"/>
    </source>
</evidence>
<evidence type="ECO:0000256" key="6">
    <source>
        <dbReference type="ARBA" id="ARBA00023136"/>
    </source>
</evidence>
<protein>
    <submittedName>
        <fullName evidence="10">Monovalent cation/H+ antiporter subunit D</fullName>
    </submittedName>
</protein>
<keyword evidence="3" id="KW-1003">Cell membrane</keyword>
<reference evidence="10 11" key="1">
    <citation type="submission" date="2018-12" db="EMBL/GenBank/DDBJ databases">
        <title>The whole draft genome of Aquabacterium sp. SJQ9.</title>
        <authorList>
            <person name="Sun L."/>
            <person name="Gao X."/>
            <person name="Chen W."/>
            <person name="Huang K."/>
        </authorList>
    </citation>
    <scope>NUCLEOTIDE SEQUENCE [LARGE SCALE GENOMIC DNA]</scope>
    <source>
        <strain evidence="10 11">SJQ9</strain>
    </source>
</reference>
<evidence type="ECO:0000256" key="3">
    <source>
        <dbReference type="ARBA" id="ARBA00022475"/>
    </source>
</evidence>
<evidence type="ECO:0000256" key="7">
    <source>
        <dbReference type="RuleBase" id="RU000320"/>
    </source>
</evidence>
<gene>
    <name evidence="10" type="ORF">EIP75_03950</name>
</gene>
<feature type="transmembrane region" description="Helical" evidence="8">
    <location>
        <begin position="492"/>
        <end position="510"/>
    </location>
</feature>
<accession>A0A426VFU2</accession>
<feature type="transmembrane region" description="Helical" evidence="8">
    <location>
        <begin position="282"/>
        <end position="300"/>
    </location>
</feature>
<feature type="transmembrane region" description="Helical" evidence="8">
    <location>
        <begin position="33"/>
        <end position="49"/>
    </location>
</feature>
<comment type="similarity">
    <text evidence="2">Belongs to the CPA3 antiporters (TC 2.A.63) subunit D family.</text>
</comment>
<dbReference type="PANTHER" id="PTHR42703:SF1">
    <property type="entry name" value="NA(+)_H(+) ANTIPORTER SUBUNIT D1"/>
    <property type="match status" value="1"/>
</dbReference>
<name>A0A426VFU2_9BURK</name>
<feature type="domain" description="NADH:quinone oxidoreductase/Mrp antiporter transmembrane" evidence="9">
    <location>
        <begin position="130"/>
        <end position="356"/>
    </location>
</feature>
<dbReference type="InterPro" id="IPR050586">
    <property type="entry name" value="CPA3_Na-H_Antiporter_D"/>
</dbReference>
<dbReference type="Pfam" id="PF00361">
    <property type="entry name" value="Proton_antipo_M"/>
    <property type="match status" value="1"/>
</dbReference>
<comment type="subcellular location">
    <subcellularLocation>
        <location evidence="1">Cell membrane</location>
        <topology evidence="1">Multi-pass membrane protein</topology>
    </subcellularLocation>
    <subcellularLocation>
        <location evidence="7">Membrane</location>
        <topology evidence="7">Multi-pass membrane protein</topology>
    </subcellularLocation>
</comment>
<feature type="transmembrane region" description="Helical" evidence="8">
    <location>
        <begin position="126"/>
        <end position="150"/>
    </location>
</feature>
<dbReference type="Proteomes" id="UP000269265">
    <property type="component" value="Unassembled WGS sequence"/>
</dbReference>
<evidence type="ECO:0000259" key="9">
    <source>
        <dbReference type="Pfam" id="PF00361"/>
    </source>
</evidence>
<evidence type="ECO:0000256" key="4">
    <source>
        <dbReference type="ARBA" id="ARBA00022692"/>
    </source>
</evidence>
<keyword evidence="5 8" id="KW-1133">Transmembrane helix</keyword>
<dbReference type="OrthoDB" id="9768329at2"/>
<organism evidence="10 11">
    <name type="scientific">Aquabacterium soli</name>
    <dbReference type="NCBI Taxonomy" id="2493092"/>
    <lineage>
        <taxon>Bacteria</taxon>
        <taxon>Pseudomonadati</taxon>
        <taxon>Pseudomonadota</taxon>
        <taxon>Betaproteobacteria</taxon>
        <taxon>Burkholderiales</taxon>
        <taxon>Aquabacterium</taxon>
    </lineage>
</organism>
<dbReference type="GO" id="GO:0005886">
    <property type="term" value="C:plasma membrane"/>
    <property type="evidence" value="ECO:0007669"/>
    <property type="project" value="UniProtKB-SubCell"/>
</dbReference>
<feature type="transmembrane region" description="Helical" evidence="8">
    <location>
        <begin position="451"/>
        <end position="471"/>
    </location>
</feature>
<feature type="transmembrane region" description="Helical" evidence="8">
    <location>
        <begin position="162"/>
        <end position="187"/>
    </location>
</feature>
<feature type="transmembrane region" description="Helical" evidence="8">
    <location>
        <begin position="307"/>
        <end position="326"/>
    </location>
</feature>
<evidence type="ECO:0000313" key="10">
    <source>
        <dbReference type="EMBL" id="RRS05661.1"/>
    </source>
</evidence>
<feature type="transmembrane region" description="Helical" evidence="8">
    <location>
        <begin position="409"/>
        <end position="431"/>
    </location>
</feature>
<dbReference type="AlphaFoldDB" id="A0A426VFU2"/>